<keyword evidence="1" id="KW-0472">Membrane</keyword>
<keyword evidence="1" id="KW-0812">Transmembrane</keyword>
<dbReference type="Proteomes" id="UP000569914">
    <property type="component" value="Unassembled WGS sequence"/>
</dbReference>
<evidence type="ECO:0000256" key="1">
    <source>
        <dbReference type="SAM" id="Phobius"/>
    </source>
</evidence>
<feature type="transmembrane region" description="Helical" evidence="1">
    <location>
        <begin position="125"/>
        <end position="147"/>
    </location>
</feature>
<dbReference type="Pfam" id="PF09656">
    <property type="entry name" value="PGPGW"/>
    <property type="match status" value="1"/>
</dbReference>
<accession>A0A7Y9IG66</accession>
<dbReference type="EMBL" id="JACCBU010000001">
    <property type="protein sequence ID" value="NYE75634.1"/>
    <property type="molecule type" value="Genomic_DNA"/>
</dbReference>
<proteinExistence type="predicted"/>
<gene>
    <name evidence="2" type="ORF">BKA15_006963</name>
</gene>
<name>A0A7Y9IG66_9ACTN</name>
<evidence type="ECO:0000313" key="3">
    <source>
        <dbReference type="Proteomes" id="UP000569914"/>
    </source>
</evidence>
<comment type="caution">
    <text evidence="2">The sequence shown here is derived from an EMBL/GenBank/DDBJ whole genome shotgun (WGS) entry which is preliminary data.</text>
</comment>
<feature type="transmembrane region" description="Helical" evidence="1">
    <location>
        <begin position="56"/>
        <end position="78"/>
    </location>
</feature>
<organism evidence="2 3">
    <name type="scientific">Microlunatus parietis</name>
    <dbReference type="NCBI Taxonomy" id="682979"/>
    <lineage>
        <taxon>Bacteria</taxon>
        <taxon>Bacillati</taxon>
        <taxon>Actinomycetota</taxon>
        <taxon>Actinomycetes</taxon>
        <taxon>Propionibacteriales</taxon>
        <taxon>Propionibacteriaceae</taxon>
        <taxon>Microlunatus</taxon>
    </lineage>
</organism>
<dbReference type="AlphaFoldDB" id="A0A7Y9IG66"/>
<evidence type="ECO:0000313" key="2">
    <source>
        <dbReference type="EMBL" id="NYE75634.1"/>
    </source>
</evidence>
<sequence>MSADQSSRTARRHRARWKRGGAFDEYEPEHNTHVLIEPNEDRWEWRRRIRQDPRKLVVYRVGVAVAGLFFIILGALTGPIPGPGGIPLVLLGLAVWSSEFRWAHRLMRLFRLILHRLGRWPLRQKVLLTVLAICVGLTGAYLGFVVFGVPPWMPDVIADLLRRLPGV</sequence>
<dbReference type="RefSeq" id="WP_179758108.1">
    <property type="nucleotide sequence ID" value="NZ_JACCBU010000001.1"/>
</dbReference>
<reference evidence="2 3" key="1">
    <citation type="submission" date="2020-07" db="EMBL/GenBank/DDBJ databases">
        <title>Sequencing the genomes of 1000 actinobacteria strains.</title>
        <authorList>
            <person name="Klenk H.-P."/>
        </authorList>
    </citation>
    <scope>NUCLEOTIDE SEQUENCE [LARGE SCALE GENOMIC DNA]</scope>
    <source>
        <strain evidence="2 3">DSM 22083</strain>
    </source>
</reference>
<feature type="transmembrane region" description="Helical" evidence="1">
    <location>
        <begin position="84"/>
        <end position="104"/>
    </location>
</feature>
<keyword evidence="3" id="KW-1185">Reference proteome</keyword>
<keyword evidence="1" id="KW-1133">Transmembrane helix</keyword>
<protein>
    <submittedName>
        <fullName evidence="2">Uncharacterized protein (TIGR02611 family)</fullName>
    </submittedName>
</protein>
<dbReference type="InterPro" id="IPR019099">
    <property type="entry name" value="Uncharacterised_PGPGW_TM"/>
</dbReference>